<protein>
    <recommendedName>
        <fullName evidence="3">Amidase</fullName>
    </recommendedName>
</protein>
<proteinExistence type="predicted"/>
<gene>
    <name evidence="1" type="ORF">O3V59_00080</name>
</gene>
<dbReference type="Proteomes" id="UP001151071">
    <property type="component" value="Unassembled WGS sequence"/>
</dbReference>
<dbReference type="EMBL" id="JAPYYP010000001">
    <property type="protein sequence ID" value="MDA5106746.1"/>
    <property type="molecule type" value="Genomic_DNA"/>
</dbReference>
<comment type="caution">
    <text evidence="1">The sequence shown here is derived from an EMBL/GenBank/DDBJ whole genome shotgun (WGS) entry which is preliminary data.</text>
</comment>
<evidence type="ECO:0008006" key="3">
    <source>
        <dbReference type="Google" id="ProtNLM"/>
    </source>
</evidence>
<dbReference type="AlphaFoldDB" id="A0A9X3TLR1"/>
<organism evidence="1 2">
    <name type="scientific">Brevibacillus thermoruber</name>
    <dbReference type="NCBI Taxonomy" id="33942"/>
    <lineage>
        <taxon>Bacteria</taxon>
        <taxon>Bacillati</taxon>
        <taxon>Bacillota</taxon>
        <taxon>Bacilli</taxon>
        <taxon>Bacillales</taxon>
        <taxon>Paenibacillaceae</taxon>
        <taxon>Brevibacillus</taxon>
    </lineage>
</organism>
<reference evidence="1" key="1">
    <citation type="submission" date="2022-12" db="EMBL/GenBank/DDBJ databases">
        <title>Draft genome sequence of the thermophilic strain Brevibacillus thermoruber HT42, isolated from Los Humeros, Puebla, Mexico, with biotechnological potential.</title>
        <authorList>
            <person name="Lara Sanchez J."/>
            <person name="Solis Palacios R."/>
            <person name="Bustos Baena A.S."/>
            <person name="Ruz Baez A.E."/>
            <person name="Espinosa Luna G."/>
            <person name="Oliart Ros R.M."/>
        </authorList>
    </citation>
    <scope>NUCLEOTIDE SEQUENCE</scope>
    <source>
        <strain evidence="1">HT42</strain>
    </source>
</reference>
<accession>A0A9X3TLR1</accession>
<keyword evidence="2" id="KW-1185">Reference proteome</keyword>
<dbReference type="RefSeq" id="WP_271139185.1">
    <property type="nucleotide sequence ID" value="NZ_JAPYYP010000001.1"/>
</dbReference>
<name>A0A9X3TLR1_9BACL</name>
<evidence type="ECO:0000313" key="2">
    <source>
        <dbReference type="Proteomes" id="UP001151071"/>
    </source>
</evidence>
<sequence>MKLFRPSSRGMWIAAVSTILILPFVFPVLSHAPAPVEIQTDDRRLIKATWLWDARRIATEPDEILSFLQKNGVNLLYLQVKPSDVSVDHYRHFIRKARSLGIDVHALNGQPEWAFLHRYDELQSFVDWVRRYNDAVLRSESFTGIHLDIEPYLLPQWKTDRDQVIREWKENTERIVAQIKERSDLVAGADLPFWLDDVPAVPGETPSGQLSSWMIRQFDHVTLMAYRNKAVEDDGILAHVRSELKTAAAWNKTVLVGVSINATDEGDKVSFAEKGKAEMQRQLSITDAHLRPFASYGGHAIHDYASWKAAKD</sequence>
<evidence type="ECO:0000313" key="1">
    <source>
        <dbReference type="EMBL" id="MDA5106746.1"/>
    </source>
</evidence>